<protein>
    <recommendedName>
        <fullName evidence="17">Phosphomevalonate kinase</fullName>
        <ecNumber evidence="3">2.7.4.2</ecNumber>
    </recommendedName>
</protein>
<sequence>MEKTDRTGPVLVLVFSGKRKSGKDHVTDLLQSFSGLTPISPQNHGLDLNLLLGTGPYKEQFRSQMIQWGEAQRRSDPGFFCRLATRDATQPVWLVSDARRISDLAWFQTQYPAQSRFIRVQCSDQTRTSRGWSFTAGVDDAESECGLDSGVEWDWIISNEGDPQDLEDQLRPIGHFLQSRV</sequence>
<organism evidence="18 19">
    <name type="scientific">Periophthalmus magnuspinnatus</name>
    <dbReference type="NCBI Taxonomy" id="409849"/>
    <lineage>
        <taxon>Eukaryota</taxon>
        <taxon>Metazoa</taxon>
        <taxon>Chordata</taxon>
        <taxon>Craniata</taxon>
        <taxon>Vertebrata</taxon>
        <taxon>Euteleostomi</taxon>
        <taxon>Actinopterygii</taxon>
        <taxon>Neopterygii</taxon>
        <taxon>Teleostei</taxon>
        <taxon>Neoteleostei</taxon>
        <taxon>Acanthomorphata</taxon>
        <taxon>Gobiaria</taxon>
        <taxon>Gobiiformes</taxon>
        <taxon>Gobioidei</taxon>
        <taxon>Gobiidae</taxon>
        <taxon>Oxudercinae</taxon>
        <taxon>Periophthalmus</taxon>
    </lineage>
</organism>
<dbReference type="GO" id="GO:0019287">
    <property type="term" value="P:isopentenyl diphosphate biosynthetic process, mevalonate pathway"/>
    <property type="evidence" value="ECO:0007669"/>
    <property type="project" value="UniProtKB-UniPathway"/>
</dbReference>
<keyword evidence="9" id="KW-0418">Kinase</keyword>
<comment type="pathway">
    <text evidence="2">Isoprenoid biosynthesis; isopentenyl diphosphate biosynthesis via mevalonate pathway; isopentenyl diphosphate from (R)-mevalonate: step 2/3.</text>
</comment>
<dbReference type="Pfam" id="PF04275">
    <property type="entry name" value="P-mevalo_kinase"/>
    <property type="match status" value="1"/>
</dbReference>
<keyword evidence="12" id="KW-0752">Steroid biosynthesis</keyword>
<evidence type="ECO:0000256" key="4">
    <source>
        <dbReference type="ARBA" id="ARBA00022490"/>
    </source>
</evidence>
<evidence type="ECO:0000256" key="2">
    <source>
        <dbReference type="ARBA" id="ARBA00005017"/>
    </source>
</evidence>
<evidence type="ECO:0000256" key="15">
    <source>
        <dbReference type="ARBA" id="ARBA00023166"/>
    </source>
</evidence>
<dbReference type="GO" id="GO:0005524">
    <property type="term" value="F:ATP binding"/>
    <property type="evidence" value="ECO:0007669"/>
    <property type="project" value="UniProtKB-KW"/>
</dbReference>
<dbReference type="EC" id="2.7.4.2" evidence="3"/>
<evidence type="ECO:0000256" key="5">
    <source>
        <dbReference type="ARBA" id="ARBA00022516"/>
    </source>
</evidence>
<keyword evidence="15" id="KW-1207">Sterol metabolism</keyword>
<keyword evidence="10" id="KW-0152">Cholesterol biosynthesis</keyword>
<keyword evidence="7" id="KW-0808">Transferase</keyword>
<dbReference type="GO" id="GO:0005829">
    <property type="term" value="C:cytosol"/>
    <property type="evidence" value="ECO:0007669"/>
    <property type="project" value="UniProtKB-SubCell"/>
</dbReference>
<keyword evidence="11" id="KW-0067">ATP-binding</keyword>
<evidence type="ECO:0000256" key="13">
    <source>
        <dbReference type="ARBA" id="ARBA00023011"/>
    </source>
</evidence>
<evidence type="ECO:0000256" key="9">
    <source>
        <dbReference type="ARBA" id="ARBA00022777"/>
    </source>
</evidence>
<dbReference type="GO" id="GO:0006695">
    <property type="term" value="P:cholesterol biosynthetic process"/>
    <property type="evidence" value="ECO:0007669"/>
    <property type="project" value="UniProtKB-KW"/>
</dbReference>
<keyword evidence="6" id="KW-0153">Cholesterol metabolism</keyword>
<evidence type="ECO:0000256" key="10">
    <source>
        <dbReference type="ARBA" id="ARBA00022778"/>
    </source>
</evidence>
<dbReference type="Proteomes" id="UP000261520">
    <property type="component" value="Unplaced"/>
</dbReference>
<evidence type="ECO:0000256" key="1">
    <source>
        <dbReference type="ARBA" id="ARBA00004514"/>
    </source>
</evidence>
<evidence type="ECO:0000313" key="18">
    <source>
        <dbReference type="Ensembl" id="ENSPMGP00000008103.1"/>
    </source>
</evidence>
<evidence type="ECO:0000256" key="16">
    <source>
        <dbReference type="ARBA" id="ARBA00023221"/>
    </source>
</evidence>
<evidence type="ECO:0000256" key="6">
    <source>
        <dbReference type="ARBA" id="ARBA00022548"/>
    </source>
</evidence>
<keyword evidence="8" id="KW-0547">Nucleotide-binding</keyword>
<evidence type="ECO:0000256" key="12">
    <source>
        <dbReference type="ARBA" id="ARBA00022955"/>
    </source>
</evidence>
<reference evidence="18" key="2">
    <citation type="submission" date="2025-09" db="UniProtKB">
        <authorList>
            <consortium name="Ensembl"/>
        </authorList>
    </citation>
    <scope>IDENTIFICATION</scope>
</reference>
<dbReference type="InterPro" id="IPR027417">
    <property type="entry name" value="P-loop_NTPase"/>
</dbReference>
<evidence type="ECO:0000256" key="8">
    <source>
        <dbReference type="ARBA" id="ARBA00022741"/>
    </source>
</evidence>
<evidence type="ECO:0000313" key="19">
    <source>
        <dbReference type="Proteomes" id="UP000261520"/>
    </source>
</evidence>
<evidence type="ECO:0000256" key="3">
    <source>
        <dbReference type="ARBA" id="ARBA00012958"/>
    </source>
</evidence>
<evidence type="ECO:0000256" key="11">
    <source>
        <dbReference type="ARBA" id="ARBA00022840"/>
    </source>
</evidence>
<proteinExistence type="predicted"/>
<keyword evidence="16" id="KW-0753">Steroid metabolism</keyword>
<name>A0A3B3ZTS6_9GOBI</name>
<evidence type="ECO:0000256" key="14">
    <source>
        <dbReference type="ARBA" id="ARBA00023098"/>
    </source>
</evidence>
<keyword evidence="4" id="KW-0963">Cytoplasm</keyword>
<keyword evidence="19" id="KW-1185">Reference proteome</keyword>
<dbReference type="UniPathway" id="UPA00057">
    <property type="reaction ID" value="UER00099"/>
</dbReference>
<dbReference type="GO" id="GO:0004631">
    <property type="term" value="F:phosphomevalonate kinase activity"/>
    <property type="evidence" value="ECO:0007669"/>
    <property type="project" value="UniProtKB-EC"/>
</dbReference>
<comment type="subcellular location">
    <subcellularLocation>
        <location evidence="1">Cytoplasm</location>
        <location evidence="1">Cytosol</location>
    </subcellularLocation>
</comment>
<dbReference type="PANTHER" id="PTHR13101">
    <property type="entry name" value="PHOSPHOMEVALONATE KINASE"/>
    <property type="match status" value="1"/>
</dbReference>
<keyword evidence="5" id="KW-0444">Lipid biosynthesis</keyword>
<dbReference type="InterPro" id="IPR005919">
    <property type="entry name" value="Pmev_kin_anim"/>
</dbReference>
<evidence type="ECO:0000256" key="17">
    <source>
        <dbReference type="ARBA" id="ARBA00034549"/>
    </source>
</evidence>
<dbReference type="PANTHER" id="PTHR13101:SF1">
    <property type="entry name" value="PHOSPHOMEVALONATE KINASE"/>
    <property type="match status" value="1"/>
</dbReference>
<keyword evidence="14" id="KW-0443">Lipid metabolism</keyword>
<dbReference type="AlphaFoldDB" id="A0A3B3ZTS6"/>
<reference evidence="18" key="1">
    <citation type="submission" date="2025-08" db="UniProtKB">
        <authorList>
            <consortium name="Ensembl"/>
        </authorList>
    </citation>
    <scope>IDENTIFICATION</scope>
</reference>
<dbReference type="Ensembl" id="ENSPMGT00000008621.1">
    <property type="protein sequence ID" value="ENSPMGP00000008103.1"/>
    <property type="gene ID" value="ENSPMGG00000006701.1"/>
</dbReference>
<dbReference type="Gene3D" id="3.40.50.300">
    <property type="entry name" value="P-loop containing nucleotide triphosphate hydrolases"/>
    <property type="match status" value="1"/>
</dbReference>
<accession>A0A3B3ZTS6</accession>
<keyword evidence="13" id="KW-0756">Sterol biosynthesis</keyword>
<evidence type="ECO:0000256" key="7">
    <source>
        <dbReference type="ARBA" id="ARBA00022679"/>
    </source>
</evidence>